<evidence type="ECO:0000313" key="1">
    <source>
        <dbReference type="EMBL" id="GJT92290.1"/>
    </source>
</evidence>
<comment type="caution">
    <text evidence="1">The sequence shown here is derived from an EMBL/GenBank/DDBJ whole genome shotgun (WGS) entry which is preliminary data.</text>
</comment>
<organism evidence="1 2">
    <name type="scientific">Tanacetum coccineum</name>
    <dbReference type="NCBI Taxonomy" id="301880"/>
    <lineage>
        <taxon>Eukaryota</taxon>
        <taxon>Viridiplantae</taxon>
        <taxon>Streptophyta</taxon>
        <taxon>Embryophyta</taxon>
        <taxon>Tracheophyta</taxon>
        <taxon>Spermatophyta</taxon>
        <taxon>Magnoliopsida</taxon>
        <taxon>eudicotyledons</taxon>
        <taxon>Gunneridae</taxon>
        <taxon>Pentapetalae</taxon>
        <taxon>asterids</taxon>
        <taxon>campanulids</taxon>
        <taxon>Asterales</taxon>
        <taxon>Asteraceae</taxon>
        <taxon>Asteroideae</taxon>
        <taxon>Anthemideae</taxon>
        <taxon>Anthemidinae</taxon>
        <taxon>Tanacetum</taxon>
    </lineage>
</organism>
<reference evidence="1" key="2">
    <citation type="submission" date="2022-01" db="EMBL/GenBank/DDBJ databases">
        <authorList>
            <person name="Yamashiro T."/>
            <person name="Shiraishi A."/>
            <person name="Satake H."/>
            <person name="Nakayama K."/>
        </authorList>
    </citation>
    <scope>NUCLEOTIDE SEQUENCE</scope>
</reference>
<protein>
    <submittedName>
        <fullName evidence="1">Uncharacterized protein</fullName>
    </submittedName>
</protein>
<name>A0ABQ5HWR4_9ASTR</name>
<dbReference type="Proteomes" id="UP001151760">
    <property type="component" value="Unassembled WGS sequence"/>
</dbReference>
<proteinExistence type="predicted"/>
<reference evidence="1" key="1">
    <citation type="journal article" date="2022" name="Int. J. Mol. Sci.">
        <title>Draft Genome of Tanacetum Coccineum: Genomic Comparison of Closely Related Tanacetum-Family Plants.</title>
        <authorList>
            <person name="Yamashiro T."/>
            <person name="Shiraishi A."/>
            <person name="Nakayama K."/>
            <person name="Satake H."/>
        </authorList>
    </citation>
    <scope>NUCLEOTIDE SEQUENCE</scope>
</reference>
<dbReference type="EMBL" id="BQNB010020095">
    <property type="protein sequence ID" value="GJT92290.1"/>
    <property type="molecule type" value="Genomic_DNA"/>
</dbReference>
<accession>A0ABQ5HWR4</accession>
<evidence type="ECO:0000313" key="2">
    <source>
        <dbReference type="Proteomes" id="UP001151760"/>
    </source>
</evidence>
<gene>
    <name evidence="1" type="ORF">Tco_1081135</name>
</gene>
<feature type="non-terminal residue" evidence="1">
    <location>
        <position position="43"/>
    </location>
</feature>
<sequence length="43" mass="4698">MSSANCWAYWTYVGFDEVLCPCSMDAPLGSVQVGRLGPDSEVR</sequence>
<keyword evidence="2" id="KW-1185">Reference proteome</keyword>